<name>A0ACC2S044_9FUNG</name>
<protein>
    <submittedName>
        <fullName evidence="1">Uncharacterized protein</fullName>
    </submittedName>
</protein>
<organism evidence="1 2">
    <name type="scientific">Entomophthora muscae</name>
    <dbReference type="NCBI Taxonomy" id="34485"/>
    <lineage>
        <taxon>Eukaryota</taxon>
        <taxon>Fungi</taxon>
        <taxon>Fungi incertae sedis</taxon>
        <taxon>Zoopagomycota</taxon>
        <taxon>Entomophthoromycotina</taxon>
        <taxon>Entomophthoromycetes</taxon>
        <taxon>Entomophthorales</taxon>
        <taxon>Entomophthoraceae</taxon>
        <taxon>Entomophthora</taxon>
    </lineage>
</organism>
<proteinExistence type="predicted"/>
<sequence length="100" mass="11422">MKCSLIFLGFLFSKTGISSPTTDLDKWSIDMKDMLSKIKDGQQDITSRRKAWNERYQLAKKQMDEILAEQAEINKAQDIVNQIITSTTKRSRIVLSNVPA</sequence>
<accession>A0ACC2S044</accession>
<dbReference type="EMBL" id="QTSX02006393">
    <property type="protein sequence ID" value="KAJ9055645.1"/>
    <property type="molecule type" value="Genomic_DNA"/>
</dbReference>
<gene>
    <name evidence="1" type="ORF">DSO57_1001628</name>
</gene>
<keyword evidence="2" id="KW-1185">Reference proteome</keyword>
<evidence type="ECO:0000313" key="2">
    <source>
        <dbReference type="Proteomes" id="UP001165960"/>
    </source>
</evidence>
<dbReference type="Proteomes" id="UP001165960">
    <property type="component" value="Unassembled WGS sequence"/>
</dbReference>
<comment type="caution">
    <text evidence="1">The sequence shown here is derived from an EMBL/GenBank/DDBJ whole genome shotgun (WGS) entry which is preliminary data.</text>
</comment>
<evidence type="ECO:0000313" key="1">
    <source>
        <dbReference type="EMBL" id="KAJ9055645.1"/>
    </source>
</evidence>
<reference evidence="1" key="1">
    <citation type="submission" date="2022-04" db="EMBL/GenBank/DDBJ databases">
        <title>Genome of the entomopathogenic fungus Entomophthora muscae.</title>
        <authorList>
            <person name="Elya C."/>
            <person name="Lovett B.R."/>
            <person name="Lee E."/>
            <person name="Macias A.M."/>
            <person name="Hajek A.E."/>
            <person name="De Bivort B.L."/>
            <person name="Kasson M.T."/>
            <person name="De Fine Licht H.H."/>
            <person name="Stajich J.E."/>
        </authorList>
    </citation>
    <scope>NUCLEOTIDE SEQUENCE</scope>
    <source>
        <strain evidence="1">Berkeley</strain>
    </source>
</reference>